<comment type="similarity">
    <text evidence="10">Belongs to the quinolinate synthase family. Type 2 subfamily.</text>
</comment>
<dbReference type="FunFam" id="3.40.50.10800:FF:000003">
    <property type="entry name" value="Quinolinate synthase A"/>
    <property type="match status" value="1"/>
</dbReference>
<keyword evidence="3 10" id="KW-0004">4Fe-4S</keyword>
<feature type="binding site" evidence="10">
    <location>
        <position position="56"/>
    </location>
    <ligand>
        <name>iminosuccinate</name>
        <dbReference type="ChEBI" id="CHEBI:77875"/>
    </ligand>
</feature>
<dbReference type="Pfam" id="PF02445">
    <property type="entry name" value="NadA"/>
    <property type="match status" value="1"/>
</dbReference>
<accession>A0AAP5M9U0</accession>
<keyword evidence="4 10" id="KW-0963">Cytoplasm</keyword>
<evidence type="ECO:0000313" key="11">
    <source>
        <dbReference type="EMBL" id="MDR9894784.1"/>
    </source>
</evidence>
<name>A0AAP5M9U0_9CYAN</name>
<comment type="subcellular location">
    <subcellularLocation>
        <location evidence="10">Cytoplasm</location>
    </subcellularLocation>
</comment>
<feature type="binding site" evidence="10">
    <location>
        <position position="144"/>
    </location>
    <ligand>
        <name>iminosuccinate</name>
        <dbReference type="ChEBI" id="CHEBI:77875"/>
    </ligand>
</feature>
<dbReference type="NCBIfam" id="NF006878">
    <property type="entry name" value="PRK09375.1-2"/>
    <property type="match status" value="1"/>
</dbReference>
<evidence type="ECO:0000256" key="3">
    <source>
        <dbReference type="ARBA" id="ARBA00022485"/>
    </source>
</evidence>
<comment type="pathway">
    <text evidence="1 10">Cofactor biosynthesis; NAD(+) biosynthesis; quinolinate from iminoaspartate: step 1/1.</text>
</comment>
<dbReference type="NCBIfam" id="TIGR00550">
    <property type="entry name" value="nadA"/>
    <property type="match status" value="1"/>
</dbReference>
<sequence length="324" mass="35973">MFTTVLAQQDKTQLGELPLNLFAAIENLKKELNAVILAHYYQDPDIQDIADFIGDSLQLAKTAAKTNADVIVFAGVHFMAETAKILNPDKLVLLPDLDAGCSLADSCQPEEFAAFKSAHPNHLVVSYINCSAEIKAMSDIICTSSNAVKIVQQIPEEQPIIFAPDRNLGRYVMEKTGRDLVLWQGSCIVHETFSEKKIVQLKIAHPEAEAIAHPECETSVLHHASFVGSTAALLKYCQESPTQEFIVATEPGIIHQMQKQAPHKCFIPAPPMNNCACNECPFMRLNTLEKLYWAMKNRAPEITMSEEIRLAAKLPIQRMLEMSV</sequence>
<dbReference type="PANTHER" id="PTHR30573:SF0">
    <property type="entry name" value="QUINOLINATE SYNTHASE, CHLOROPLASTIC"/>
    <property type="match status" value="1"/>
</dbReference>
<evidence type="ECO:0000256" key="5">
    <source>
        <dbReference type="ARBA" id="ARBA00022642"/>
    </source>
</evidence>
<dbReference type="InterPro" id="IPR023066">
    <property type="entry name" value="Quinolinate_synth_type2"/>
</dbReference>
<comment type="cofactor">
    <cofactor evidence="10">
        <name>[4Fe-4S] cluster</name>
        <dbReference type="ChEBI" id="CHEBI:49883"/>
    </cofactor>
    <text evidence="10">Binds 1 [4Fe-4S] cluster per subunit.</text>
</comment>
<evidence type="ECO:0000256" key="2">
    <source>
        <dbReference type="ARBA" id="ARBA00012669"/>
    </source>
</evidence>
<comment type="function">
    <text evidence="10">Catalyzes the condensation of iminoaspartate with dihydroxyacetone phosphate to form quinolinate.</text>
</comment>
<evidence type="ECO:0000256" key="6">
    <source>
        <dbReference type="ARBA" id="ARBA00022679"/>
    </source>
</evidence>
<keyword evidence="5 10" id="KW-0662">Pyridine nucleotide biosynthesis</keyword>
<dbReference type="InterPro" id="IPR003473">
    <property type="entry name" value="NadA"/>
</dbReference>
<dbReference type="AlphaFoldDB" id="A0AAP5M9U0"/>
<feature type="binding site" evidence="10">
    <location>
        <position position="280"/>
    </location>
    <ligand>
        <name>[4Fe-4S] cluster</name>
        <dbReference type="ChEBI" id="CHEBI:49883"/>
    </ligand>
</feature>
<comment type="caution">
    <text evidence="11">The sequence shown here is derived from an EMBL/GenBank/DDBJ whole genome shotgun (WGS) entry which is preliminary data.</text>
</comment>
<dbReference type="SUPFAM" id="SSF142754">
    <property type="entry name" value="NadA-like"/>
    <property type="match status" value="1"/>
</dbReference>
<feature type="binding site" evidence="10">
    <location>
        <position position="101"/>
    </location>
    <ligand>
        <name>[4Fe-4S] cluster</name>
        <dbReference type="ChEBI" id="CHEBI:49883"/>
    </ligand>
</feature>
<feature type="binding site" evidence="10">
    <location>
        <begin position="213"/>
        <end position="215"/>
    </location>
    <ligand>
        <name>iminosuccinate</name>
        <dbReference type="ChEBI" id="CHEBI:77875"/>
    </ligand>
</feature>
<dbReference type="GO" id="GO:0005829">
    <property type="term" value="C:cytosol"/>
    <property type="evidence" value="ECO:0007669"/>
    <property type="project" value="TreeGrafter"/>
</dbReference>
<dbReference type="GO" id="GO:0034628">
    <property type="term" value="P:'de novo' NAD+ biosynthetic process from L-aspartate"/>
    <property type="evidence" value="ECO:0007669"/>
    <property type="project" value="TreeGrafter"/>
</dbReference>
<keyword evidence="12" id="KW-1185">Reference proteome</keyword>
<dbReference type="HAMAP" id="MF_00568">
    <property type="entry name" value="NadA_type2"/>
    <property type="match status" value="1"/>
</dbReference>
<dbReference type="PANTHER" id="PTHR30573">
    <property type="entry name" value="QUINOLINATE SYNTHETASE A"/>
    <property type="match status" value="1"/>
</dbReference>
<feature type="binding site" evidence="10">
    <location>
        <position position="187"/>
    </location>
    <ligand>
        <name>[4Fe-4S] cluster</name>
        <dbReference type="ChEBI" id="CHEBI:49883"/>
    </ligand>
</feature>
<dbReference type="GO" id="GO:0046872">
    <property type="term" value="F:metal ion binding"/>
    <property type="evidence" value="ECO:0007669"/>
    <property type="project" value="UniProtKB-KW"/>
</dbReference>
<dbReference type="Gene3D" id="3.40.50.10800">
    <property type="entry name" value="NadA-like"/>
    <property type="match status" value="3"/>
</dbReference>
<evidence type="ECO:0000256" key="10">
    <source>
        <dbReference type="HAMAP-Rule" id="MF_00568"/>
    </source>
</evidence>
<dbReference type="GO" id="GO:0008987">
    <property type="term" value="F:quinolinate synthetase A activity"/>
    <property type="evidence" value="ECO:0007669"/>
    <property type="project" value="UniProtKB-UniRule"/>
</dbReference>
<evidence type="ECO:0000313" key="12">
    <source>
        <dbReference type="Proteomes" id="UP000667802"/>
    </source>
</evidence>
<feature type="binding site" evidence="10">
    <location>
        <position position="39"/>
    </location>
    <ligand>
        <name>iminosuccinate</name>
        <dbReference type="ChEBI" id="CHEBI:77875"/>
    </ligand>
</feature>
<gene>
    <name evidence="10 11" type="primary">nadA</name>
    <name evidence="11" type="ORF">G7B40_009410</name>
</gene>
<feature type="binding site" evidence="10">
    <location>
        <position position="230"/>
    </location>
    <ligand>
        <name>iminosuccinate</name>
        <dbReference type="ChEBI" id="CHEBI:77875"/>
    </ligand>
</feature>
<dbReference type="Proteomes" id="UP000667802">
    <property type="component" value="Unassembled WGS sequence"/>
</dbReference>
<organism evidence="11 12">
    <name type="scientific">Aetokthonos hydrillicola Thurmond2011</name>
    <dbReference type="NCBI Taxonomy" id="2712845"/>
    <lineage>
        <taxon>Bacteria</taxon>
        <taxon>Bacillati</taxon>
        <taxon>Cyanobacteriota</taxon>
        <taxon>Cyanophyceae</taxon>
        <taxon>Nostocales</taxon>
        <taxon>Hapalosiphonaceae</taxon>
        <taxon>Aetokthonos</taxon>
    </lineage>
</organism>
<dbReference type="RefSeq" id="WP_208345262.1">
    <property type="nucleotide sequence ID" value="NZ_CAWQFN010000623.1"/>
</dbReference>
<evidence type="ECO:0000256" key="7">
    <source>
        <dbReference type="ARBA" id="ARBA00022723"/>
    </source>
</evidence>
<reference evidence="12" key="1">
    <citation type="journal article" date="2021" name="Science">
        <title>Hunting the eagle killer: A cyanobacterial neurotoxin causes vacuolar myelinopathy.</title>
        <authorList>
            <person name="Breinlinger S."/>
            <person name="Phillips T.J."/>
            <person name="Haram B.N."/>
            <person name="Mares J."/>
            <person name="Martinez Yerena J.A."/>
            <person name="Hrouzek P."/>
            <person name="Sobotka R."/>
            <person name="Henderson W.M."/>
            <person name="Schmieder P."/>
            <person name="Williams S.M."/>
            <person name="Lauderdale J.D."/>
            <person name="Wilde H.D."/>
            <person name="Gerrin W."/>
            <person name="Kust A."/>
            <person name="Washington J.W."/>
            <person name="Wagner C."/>
            <person name="Geier B."/>
            <person name="Liebeke M."/>
            <person name="Enke H."/>
            <person name="Niedermeyer T.H.J."/>
            <person name="Wilde S.B."/>
        </authorList>
    </citation>
    <scope>NUCLEOTIDE SEQUENCE [LARGE SCALE GENOMIC DNA]</scope>
    <source>
        <strain evidence="12">Thurmond2011</strain>
    </source>
</reference>
<keyword evidence="9 10" id="KW-0411">Iron-sulfur</keyword>
<keyword evidence="6 10" id="KW-0808">Transferase</keyword>
<dbReference type="InterPro" id="IPR036094">
    <property type="entry name" value="NadA_sf"/>
</dbReference>
<dbReference type="EC" id="2.5.1.72" evidence="2 10"/>
<keyword evidence="7 10" id="KW-0479">Metal-binding</keyword>
<protein>
    <recommendedName>
        <fullName evidence="2 10">Quinolinate synthase</fullName>
        <ecNumber evidence="2 10">2.5.1.72</ecNumber>
    </recommendedName>
</protein>
<keyword evidence="8 10" id="KW-0408">Iron</keyword>
<comment type="catalytic activity">
    <reaction evidence="10">
        <text>iminosuccinate + dihydroxyacetone phosphate = quinolinate + phosphate + 2 H2O + H(+)</text>
        <dbReference type="Rhea" id="RHEA:25888"/>
        <dbReference type="ChEBI" id="CHEBI:15377"/>
        <dbReference type="ChEBI" id="CHEBI:15378"/>
        <dbReference type="ChEBI" id="CHEBI:29959"/>
        <dbReference type="ChEBI" id="CHEBI:43474"/>
        <dbReference type="ChEBI" id="CHEBI:57642"/>
        <dbReference type="ChEBI" id="CHEBI:77875"/>
        <dbReference type="EC" id="2.5.1.72"/>
    </reaction>
</comment>
<evidence type="ECO:0000256" key="8">
    <source>
        <dbReference type="ARBA" id="ARBA00023004"/>
    </source>
</evidence>
<dbReference type="EMBL" id="JAALHA020000003">
    <property type="protein sequence ID" value="MDR9894784.1"/>
    <property type="molecule type" value="Genomic_DNA"/>
</dbReference>
<feature type="binding site" evidence="10">
    <location>
        <begin position="127"/>
        <end position="129"/>
    </location>
    <ligand>
        <name>iminosuccinate</name>
        <dbReference type="ChEBI" id="CHEBI:77875"/>
    </ligand>
</feature>
<proteinExistence type="inferred from homology"/>
<dbReference type="GO" id="GO:0051539">
    <property type="term" value="F:4 iron, 4 sulfur cluster binding"/>
    <property type="evidence" value="ECO:0007669"/>
    <property type="project" value="UniProtKB-KW"/>
</dbReference>
<evidence type="ECO:0000256" key="4">
    <source>
        <dbReference type="ARBA" id="ARBA00022490"/>
    </source>
</evidence>
<evidence type="ECO:0000256" key="9">
    <source>
        <dbReference type="ARBA" id="ARBA00023014"/>
    </source>
</evidence>
<evidence type="ECO:0000256" key="1">
    <source>
        <dbReference type="ARBA" id="ARBA00005065"/>
    </source>
</evidence>